<reference evidence="3 4" key="1">
    <citation type="journal article" date="2019" name="Sci. Rep.">
        <title>Nanopore sequencing improves the draft genome of the human pathogenic amoeba Naegleria fowleri.</title>
        <authorList>
            <person name="Liechti N."/>
            <person name="Schurch N."/>
            <person name="Bruggmann R."/>
            <person name="Wittwer M."/>
        </authorList>
    </citation>
    <scope>NUCLEOTIDE SEQUENCE [LARGE SCALE GENOMIC DNA]</scope>
    <source>
        <strain evidence="3 4">ATCC 30894</strain>
    </source>
</reference>
<evidence type="ECO:0000256" key="2">
    <source>
        <dbReference type="SAM" id="Phobius"/>
    </source>
</evidence>
<accession>A0A6A5BN24</accession>
<protein>
    <submittedName>
        <fullName evidence="3">Uncharacterized protein</fullName>
    </submittedName>
</protein>
<evidence type="ECO:0000313" key="4">
    <source>
        <dbReference type="Proteomes" id="UP000444721"/>
    </source>
</evidence>
<gene>
    <name evidence="3" type="ORF">FDP41_005028</name>
</gene>
<evidence type="ECO:0000256" key="1">
    <source>
        <dbReference type="SAM" id="MobiDB-lite"/>
    </source>
</evidence>
<feature type="transmembrane region" description="Helical" evidence="2">
    <location>
        <begin position="238"/>
        <end position="259"/>
    </location>
</feature>
<sequence length="320" mass="36173">MKSRTLARLLIVVILWMIILLFLNMLNHIDVRAQEFYDPTVGPSYEKPHFQSAEKATKNLTQGLNFHLKSSDPKLLIDDFTHHSLDVALYIVLGGVAVFFGVLSISFKKDGNILVAFCVAQLIAINVVILVFFGFSVRSEIIEFSLEQRVKCRETQMQFNEQCQMQNSLSLTDYISGSAILKEGEKISSTCSKLISSYLYCDTSKHFTNYFQVLNRVMGRSAAEVTNAFFGNLTFSSLAYLILFANIIFAYVLLAIYLFGKVIAANLDKYLSAKEQVRKESVQEHRRIHYQNGVDKPETMGQSFDDSQSTANAEKDGEDE</sequence>
<keyword evidence="2" id="KW-0812">Transmembrane</keyword>
<feature type="region of interest" description="Disordered" evidence="1">
    <location>
        <begin position="282"/>
        <end position="320"/>
    </location>
</feature>
<organism evidence="3 4">
    <name type="scientific">Naegleria fowleri</name>
    <name type="common">Brain eating amoeba</name>
    <dbReference type="NCBI Taxonomy" id="5763"/>
    <lineage>
        <taxon>Eukaryota</taxon>
        <taxon>Discoba</taxon>
        <taxon>Heterolobosea</taxon>
        <taxon>Tetramitia</taxon>
        <taxon>Eutetramitia</taxon>
        <taxon>Vahlkampfiidae</taxon>
        <taxon>Naegleria</taxon>
    </lineage>
</organism>
<keyword evidence="2" id="KW-0472">Membrane</keyword>
<keyword evidence="2" id="KW-1133">Transmembrane helix</keyword>
<feature type="transmembrane region" description="Helical" evidence="2">
    <location>
        <begin position="114"/>
        <end position="135"/>
    </location>
</feature>
<name>A0A6A5BN24_NAEFO</name>
<keyword evidence="4" id="KW-1185">Reference proteome</keyword>
<dbReference type="GeneID" id="68112246"/>
<dbReference type="VEuPathDB" id="AmoebaDB:FDP41_005028"/>
<dbReference type="VEuPathDB" id="AmoebaDB:NfTy_051110"/>
<dbReference type="AlphaFoldDB" id="A0A6A5BN24"/>
<evidence type="ECO:0000313" key="3">
    <source>
        <dbReference type="EMBL" id="KAF0975701.1"/>
    </source>
</evidence>
<comment type="caution">
    <text evidence="3">The sequence shown here is derived from an EMBL/GenBank/DDBJ whole genome shotgun (WGS) entry which is preliminary data.</text>
</comment>
<feature type="transmembrane region" description="Helical" evidence="2">
    <location>
        <begin position="7"/>
        <end position="26"/>
    </location>
</feature>
<dbReference type="Proteomes" id="UP000444721">
    <property type="component" value="Unassembled WGS sequence"/>
</dbReference>
<dbReference type="VEuPathDB" id="AmoebaDB:NF0056240"/>
<feature type="transmembrane region" description="Helical" evidence="2">
    <location>
        <begin position="87"/>
        <end position="107"/>
    </location>
</feature>
<dbReference type="EMBL" id="VFQX01000043">
    <property type="protein sequence ID" value="KAF0975701.1"/>
    <property type="molecule type" value="Genomic_DNA"/>
</dbReference>
<dbReference type="RefSeq" id="XP_044560414.1">
    <property type="nucleotide sequence ID" value="XM_044708508.1"/>
</dbReference>
<feature type="compositionally biased region" description="Polar residues" evidence="1">
    <location>
        <begin position="300"/>
        <end position="312"/>
    </location>
</feature>
<proteinExistence type="predicted"/>